<sequence>MKLIDVTNNHTALVTEQLGNTDANFIKVYSLGPTTVVFSGAPTHKDVLLLNKERNIKNAEIQYAIDHILQTTPNNVDILHAPNIVELSIPVND</sequence>
<gene>
    <name evidence="1" type="ORF">ACFSBK_07685</name>
</gene>
<dbReference type="Proteomes" id="UP001597285">
    <property type="component" value="Unassembled WGS sequence"/>
</dbReference>
<evidence type="ECO:0000313" key="1">
    <source>
        <dbReference type="EMBL" id="MFD1799733.1"/>
    </source>
</evidence>
<dbReference type="EMBL" id="JBHUFF010000013">
    <property type="protein sequence ID" value="MFD1799733.1"/>
    <property type="molecule type" value="Genomic_DNA"/>
</dbReference>
<protein>
    <submittedName>
        <fullName evidence="1">DUF1827 family protein</fullName>
    </submittedName>
</protein>
<evidence type="ECO:0000313" key="2">
    <source>
        <dbReference type="Proteomes" id="UP001597285"/>
    </source>
</evidence>
<reference evidence="2" key="1">
    <citation type="journal article" date="2019" name="Int. J. Syst. Evol. Microbiol.">
        <title>The Global Catalogue of Microorganisms (GCM) 10K type strain sequencing project: providing services to taxonomists for standard genome sequencing and annotation.</title>
        <authorList>
            <consortium name="The Broad Institute Genomics Platform"/>
            <consortium name="The Broad Institute Genome Sequencing Center for Infectious Disease"/>
            <person name="Wu L."/>
            <person name="Ma J."/>
        </authorList>
    </citation>
    <scope>NUCLEOTIDE SEQUENCE [LARGE SCALE GENOMIC DNA]</scope>
    <source>
        <strain evidence="2">KCTC 42143</strain>
    </source>
</reference>
<dbReference type="InterPro" id="IPR038226">
    <property type="entry name" value="LMG18311-like_sf"/>
</dbReference>
<dbReference type="Gene3D" id="3.40.1720.10">
    <property type="entry name" value="Streptococcus thermophilus LMG 18311 protein like"/>
    <property type="match status" value="1"/>
</dbReference>
<proteinExistence type="predicted"/>
<dbReference type="Pfam" id="PF08860">
    <property type="entry name" value="DUF1827"/>
    <property type="match status" value="1"/>
</dbReference>
<dbReference type="InterPro" id="IPR014959">
    <property type="entry name" value="DUF1827"/>
</dbReference>
<dbReference type="RefSeq" id="WP_058918100.1">
    <property type="nucleotide sequence ID" value="NZ_JBHSQC010000025.1"/>
</dbReference>
<keyword evidence="2" id="KW-1185">Reference proteome</keyword>
<name>A0ABW4NNM2_9LACT</name>
<comment type="caution">
    <text evidence="1">The sequence shown here is derived from an EMBL/GenBank/DDBJ whole genome shotgun (WGS) entry which is preliminary data.</text>
</comment>
<accession>A0ABW4NNM2</accession>
<organism evidence="1 2">
    <name type="scientific">Carnobacterium antarcticum</name>
    <dbReference type="NCBI Taxonomy" id="2126436"/>
    <lineage>
        <taxon>Bacteria</taxon>
        <taxon>Bacillati</taxon>
        <taxon>Bacillota</taxon>
        <taxon>Bacilli</taxon>
        <taxon>Lactobacillales</taxon>
        <taxon>Carnobacteriaceae</taxon>
        <taxon>Carnobacterium</taxon>
    </lineage>
</organism>